<accession>A0A146G4C9</accession>
<dbReference type="RefSeq" id="WP_084400585.1">
    <property type="nucleotide sequence ID" value="NZ_BDCO01000002.1"/>
</dbReference>
<dbReference type="OrthoDB" id="195125at2"/>
<dbReference type="STRING" id="690879.TSACC_2690"/>
<sequence>MLPPSIAKRPERASCKTSPAFSLVEVVTALGIVSFGLVSMMGLLVAGIGTFREAVNATTEAQIAQQLANKMSLADYSAIVTNSEKVYHFTQEGLPVQNAGEAIYSAKVSAPTKLLVPGATSSGVSNTSTVVISIWSKTSPESTNAIPLQIANNGS</sequence>
<proteinExistence type="predicted"/>
<keyword evidence="1" id="KW-1133">Transmembrane helix</keyword>
<dbReference type="Proteomes" id="UP000076023">
    <property type="component" value="Unassembled WGS sequence"/>
</dbReference>
<keyword evidence="1" id="KW-0812">Transmembrane</keyword>
<dbReference type="NCBIfam" id="TIGR02598">
    <property type="entry name" value="Verru_Chthon cassette protein B"/>
    <property type="match status" value="1"/>
</dbReference>
<dbReference type="InParanoid" id="A0A146G4C9"/>
<name>A0A146G4C9_TERSA</name>
<keyword evidence="1" id="KW-0472">Membrane</keyword>
<evidence type="ECO:0000313" key="2">
    <source>
        <dbReference type="EMBL" id="GAT32292.1"/>
    </source>
</evidence>
<protein>
    <submittedName>
        <fullName evidence="2">Verru_Chthon cassette protein B</fullName>
    </submittedName>
</protein>
<gene>
    <name evidence="2" type="ORF">TSACC_2690</name>
</gene>
<evidence type="ECO:0000256" key="1">
    <source>
        <dbReference type="SAM" id="Phobius"/>
    </source>
</evidence>
<dbReference type="AlphaFoldDB" id="A0A146G4C9"/>
<dbReference type="EMBL" id="BDCO01000002">
    <property type="protein sequence ID" value="GAT32292.1"/>
    <property type="molecule type" value="Genomic_DNA"/>
</dbReference>
<keyword evidence="3" id="KW-1185">Reference proteome</keyword>
<dbReference type="InterPro" id="IPR019838">
    <property type="entry name" value="Verru/Chthon_B"/>
</dbReference>
<reference evidence="3" key="1">
    <citation type="journal article" date="2017" name="Genome Announc.">
        <title>Draft Genome Sequence of Terrimicrobium sacchariphilum NM-5T, a Facultative Anaerobic Soil Bacterium of the Class Spartobacteria.</title>
        <authorList>
            <person name="Qiu Y.L."/>
            <person name="Tourlousse D.M."/>
            <person name="Matsuura N."/>
            <person name="Ohashi A."/>
            <person name="Sekiguchi Y."/>
        </authorList>
    </citation>
    <scope>NUCLEOTIDE SEQUENCE [LARGE SCALE GENOMIC DNA]</scope>
    <source>
        <strain evidence="3">NM-5</strain>
    </source>
</reference>
<comment type="caution">
    <text evidence="2">The sequence shown here is derived from an EMBL/GenBank/DDBJ whole genome shotgun (WGS) entry which is preliminary data.</text>
</comment>
<feature type="transmembrane region" description="Helical" evidence="1">
    <location>
        <begin position="20"/>
        <end position="46"/>
    </location>
</feature>
<evidence type="ECO:0000313" key="3">
    <source>
        <dbReference type="Proteomes" id="UP000076023"/>
    </source>
</evidence>
<organism evidence="2 3">
    <name type="scientific">Terrimicrobium sacchariphilum</name>
    <dbReference type="NCBI Taxonomy" id="690879"/>
    <lineage>
        <taxon>Bacteria</taxon>
        <taxon>Pseudomonadati</taxon>
        <taxon>Verrucomicrobiota</taxon>
        <taxon>Terrimicrobiia</taxon>
        <taxon>Terrimicrobiales</taxon>
        <taxon>Terrimicrobiaceae</taxon>
        <taxon>Terrimicrobium</taxon>
    </lineage>
</organism>